<dbReference type="Proteomes" id="UP001567571">
    <property type="component" value="Unassembled WGS sequence"/>
</dbReference>
<dbReference type="Proteomes" id="UP001501425">
    <property type="component" value="Unassembled WGS sequence"/>
</dbReference>
<organism evidence="2 4">
    <name type="scientific">Halorubrum ejinorense</name>
    <dbReference type="NCBI Taxonomy" id="425309"/>
    <lineage>
        <taxon>Archaea</taxon>
        <taxon>Methanobacteriati</taxon>
        <taxon>Methanobacteriota</taxon>
        <taxon>Stenosarchaea group</taxon>
        <taxon>Halobacteria</taxon>
        <taxon>Halobacteriales</taxon>
        <taxon>Haloferacaceae</taxon>
        <taxon>Halorubrum</taxon>
    </lineage>
</organism>
<dbReference type="PANTHER" id="PTHR43591">
    <property type="entry name" value="METHYLTRANSFERASE"/>
    <property type="match status" value="1"/>
</dbReference>
<dbReference type="PANTHER" id="PTHR43591:SF24">
    <property type="entry name" value="2-METHOXY-6-POLYPRENYL-1,4-BENZOQUINOL METHYLASE, MITOCHONDRIAL"/>
    <property type="match status" value="1"/>
</dbReference>
<evidence type="ECO:0000259" key="1">
    <source>
        <dbReference type="Pfam" id="PF08241"/>
    </source>
</evidence>
<keyword evidence="3" id="KW-0489">Methyltransferase</keyword>
<dbReference type="InterPro" id="IPR013216">
    <property type="entry name" value="Methyltransf_11"/>
</dbReference>
<dbReference type="AlphaFoldDB" id="A0AAV3SS28"/>
<name>A0AAV3SS28_9EURY</name>
<dbReference type="Gene3D" id="3.40.50.150">
    <property type="entry name" value="Vaccinia Virus protein VP39"/>
    <property type="match status" value="1"/>
</dbReference>
<feature type="domain" description="Methyltransferase type 11" evidence="1">
    <location>
        <begin position="44"/>
        <end position="132"/>
    </location>
</feature>
<dbReference type="EMBL" id="JBEDNW010000012">
    <property type="protein sequence ID" value="MEZ3168980.1"/>
    <property type="molecule type" value="Genomic_DNA"/>
</dbReference>
<evidence type="ECO:0000313" key="2">
    <source>
        <dbReference type="EMBL" id="GAA0542551.1"/>
    </source>
</evidence>
<dbReference type="GO" id="GO:0032259">
    <property type="term" value="P:methylation"/>
    <property type="evidence" value="ECO:0007669"/>
    <property type="project" value="UniProtKB-KW"/>
</dbReference>
<dbReference type="SUPFAM" id="SSF53335">
    <property type="entry name" value="S-adenosyl-L-methionine-dependent methyltransferases"/>
    <property type="match status" value="1"/>
</dbReference>
<evidence type="ECO:0000313" key="5">
    <source>
        <dbReference type="Proteomes" id="UP001567571"/>
    </source>
</evidence>
<reference evidence="2" key="2">
    <citation type="submission" date="2023-12" db="EMBL/GenBank/DDBJ databases">
        <authorList>
            <person name="Sun Q."/>
            <person name="Inoue M."/>
        </authorList>
    </citation>
    <scope>NUCLEOTIDE SEQUENCE</scope>
    <source>
        <strain evidence="2">JCM 14265</strain>
    </source>
</reference>
<dbReference type="Pfam" id="PF08241">
    <property type="entry name" value="Methyltransf_11"/>
    <property type="match status" value="1"/>
</dbReference>
<dbReference type="EMBL" id="BAAADQ010000008">
    <property type="protein sequence ID" value="GAA0542551.1"/>
    <property type="molecule type" value="Genomic_DNA"/>
</dbReference>
<gene>
    <name evidence="3" type="ORF">ABNG02_16840</name>
    <name evidence="2" type="ORF">GCM10008994_16990</name>
</gene>
<reference evidence="2" key="1">
    <citation type="journal article" date="2014" name="Int. J. Syst. Evol. Microbiol.">
        <title>Complete genome sequence of Corynebacterium casei LMG S-19264T (=DSM 44701T), isolated from a smear-ripened cheese.</title>
        <authorList>
            <consortium name="US DOE Joint Genome Institute (JGI-PGF)"/>
            <person name="Walter F."/>
            <person name="Albersmeier A."/>
            <person name="Kalinowski J."/>
            <person name="Ruckert C."/>
        </authorList>
    </citation>
    <scope>NUCLEOTIDE SEQUENCE</scope>
    <source>
        <strain evidence="2">JCM 14265</strain>
    </source>
</reference>
<protein>
    <submittedName>
        <fullName evidence="3">Methyltransferase domain-containing protein</fullName>
    </submittedName>
</protein>
<dbReference type="GO" id="GO:0008757">
    <property type="term" value="F:S-adenosylmethionine-dependent methyltransferase activity"/>
    <property type="evidence" value="ECO:0007669"/>
    <property type="project" value="InterPro"/>
</dbReference>
<accession>A0AAV3SS28</accession>
<dbReference type="InterPro" id="IPR029063">
    <property type="entry name" value="SAM-dependent_MTases_sf"/>
</dbReference>
<reference evidence="3 5" key="3">
    <citation type="submission" date="2024-06" db="EMBL/GenBank/DDBJ databases">
        <title>Halorubrum miltondacostae sp. nov., a potential PHA producer isolated from an inland solar saltern in Rio Maior, Portugal.</title>
        <authorList>
            <person name="Albuquerque L."/>
            <person name="Viver T."/>
            <person name="Barroso C."/>
            <person name="Claudino R."/>
            <person name="Galvan M."/>
            <person name="Simoes G."/>
            <person name="Lobo Da Cunha A."/>
            <person name="Egas C."/>
        </authorList>
    </citation>
    <scope>NUCLEOTIDE SEQUENCE [LARGE SCALE GENOMIC DNA]</scope>
    <source>
        <strain evidence="3 5">DSM 18646</strain>
    </source>
</reference>
<evidence type="ECO:0000313" key="3">
    <source>
        <dbReference type="EMBL" id="MEZ3168980.1"/>
    </source>
</evidence>
<sequence length="191" mass="19839">MYGLGDVDFFDRIAPLYDLVMPSADGAALAAGLDHAARPIERLIDVGGGSGRAAAALIGPEITVADASLGMLSRARRVRGLDGVAVDAGRLPFRDGSVDAVTVVDALHHLPDREAALAEAARVLAPGGALVVREFDPETLLGRVLVAGEHAIGMGSRFYTPAALADAMDAVDLDPRIVDRGFGYTVVGVRR</sequence>
<evidence type="ECO:0000313" key="4">
    <source>
        <dbReference type="Proteomes" id="UP001501425"/>
    </source>
</evidence>
<dbReference type="RefSeq" id="WP_343778279.1">
    <property type="nucleotide sequence ID" value="NZ_BAAADQ010000008.1"/>
</dbReference>
<keyword evidence="3" id="KW-0808">Transferase</keyword>
<proteinExistence type="predicted"/>
<comment type="caution">
    <text evidence="2">The sequence shown here is derived from an EMBL/GenBank/DDBJ whole genome shotgun (WGS) entry which is preliminary data.</text>
</comment>
<keyword evidence="5" id="KW-1185">Reference proteome</keyword>